<organism evidence="2 3">
    <name type="scientific">Giardia intestinalis</name>
    <name type="common">Giardia lamblia</name>
    <dbReference type="NCBI Taxonomy" id="5741"/>
    <lineage>
        <taxon>Eukaryota</taxon>
        <taxon>Metamonada</taxon>
        <taxon>Diplomonadida</taxon>
        <taxon>Hexamitidae</taxon>
        <taxon>Giardiinae</taxon>
        <taxon>Giardia</taxon>
    </lineage>
</organism>
<dbReference type="SUPFAM" id="SSF89550">
    <property type="entry name" value="PHP domain-like"/>
    <property type="match status" value="1"/>
</dbReference>
<comment type="caution">
    <text evidence="2">The sequence shown here is derived from an EMBL/GenBank/DDBJ whole genome shotgun (WGS) entry which is preliminary data.</text>
</comment>
<dbReference type="InterPro" id="IPR016195">
    <property type="entry name" value="Pol/histidinol_Pase-like"/>
</dbReference>
<dbReference type="EMBL" id="AHGT01000060">
    <property type="protein sequence ID" value="ESU36001.1"/>
    <property type="molecule type" value="Genomic_DNA"/>
</dbReference>
<dbReference type="VEuPathDB" id="GiardiaDB:DHA2_13428"/>
<dbReference type="AlphaFoldDB" id="V6TAU9"/>
<dbReference type="Pfam" id="PF01876">
    <property type="entry name" value="RNase_P_p30"/>
    <property type="match status" value="1"/>
</dbReference>
<protein>
    <submittedName>
        <fullName evidence="2">Uncharacterized protein</fullName>
    </submittedName>
</protein>
<name>V6TAU9_GIAIN</name>
<reference evidence="3" key="1">
    <citation type="submission" date="2012-02" db="EMBL/GenBank/DDBJ databases">
        <title>Genome sequencing of Giardia lamblia Genotypes A2 and B isolates (DH and GS) and comparative analysis with the genomes of Genotypes A1 and E (WB and Pig).</title>
        <authorList>
            <person name="Adam R."/>
            <person name="Dahlstrom E."/>
            <person name="Martens C."/>
            <person name="Bruno D."/>
            <person name="Barbian K."/>
            <person name="Porcella S.F."/>
            <person name="Nash T."/>
        </authorList>
    </citation>
    <scope>NUCLEOTIDE SEQUENCE</scope>
    <source>
        <strain evidence="3">DH</strain>
    </source>
</reference>
<gene>
    <name evidence="2" type="ORF">DHA2_13428</name>
</gene>
<dbReference type="InterPro" id="IPR002738">
    <property type="entry name" value="RNase_P_p30"/>
</dbReference>
<evidence type="ECO:0000256" key="1">
    <source>
        <dbReference type="ARBA" id="ARBA00022694"/>
    </source>
</evidence>
<reference evidence="2 3" key="2">
    <citation type="journal article" date="2013" name="Genome Biol. Evol.">
        <title>Genome sequencing of Giardia lamblia genotypes A2 and B isolates (DH and GS) and comparative analysis with the genomes of genotypes A1 and E (WB and Pig).</title>
        <authorList>
            <person name="Adam R.D."/>
            <person name="Dahlstrom E.W."/>
            <person name="Martens C.A."/>
            <person name="Bruno D.P."/>
            <person name="Barbian K.D."/>
            <person name="Ricklefs S.M."/>
            <person name="Hernandez M.M."/>
            <person name="Narla N.P."/>
            <person name="Patel R.B."/>
            <person name="Porcella S.F."/>
            <person name="Nash T.E."/>
        </authorList>
    </citation>
    <scope>NUCLEOTIDE SEQUENCE [LARGE SCALE GENOMIC DNA]</scope>
    <source>
        <strain evidence="2 3">DH</strain>
    </source>
</reference>
<accession>V6TAU9</accession>
<sequence>MIFIGLLTETMDLCIRCSEDVSSSLERLHTMGYTCCAVEHYVKALADLKTCPKIDYYASTTTFNGPAEMLSEYQCADGKTPLHVSHQLSGRQLTILSRVTLDANCTQLQGRHSSPEIQAYDIIGVRVHTDDQIRQAVKLPIDVVQIAAGAKIRYSHSLLRELYDSGLTVELVLEDDVSGNVYHAFHLNRCIRNKPILLSSGGRVQPVLHTIEQCKKLYKLNTRHIWLAGRRVLSRSAARKHRNNFCNTRFS</sequence>
<dbReference type="VEuPathDB" id="GiardiaDB:QR46_0626"/>
<keyword evidence="1" id="KW-0819">tRNA processing</keyword>
<dbReference type="VEuPathDB" id="GiardiaDB:GL50581_2231"/>
<dbReference type="GO" id="GO:0008033">
    <property type="term" value="P:tRNA processing"/>
    <property type="evidence" value="ECO:0007669"/>
    <property type="project" value="UniProtKB-KW"/>
</dbReference>
<proteinExistence type="predicted"/>
<dbReference type="Proteomes" id="UP000018320">
    <property type="component" value="Unassembled WGS sequence"/>
</dbReference>
<evidence type="ECO:0000313" key="3">
    <source>
        <dbReference type="Proteomes" id="UP000018320"/>
    </source>
</evidence>
<dbReference type="VEuPathDB" id="GiardiaDB:GL50803_0013428"/>
<evidence type="ECO:0000313" key="2">
    <source>
        <dbReference type="EMBL" id="ESU36001.1"/>
    </source>
</evidence>